<accession>A0AAD8E6U0</accession>
<feature type="non-terminal residue" evidence="1">
    <location>
        <position position="92"/>
    </location>
</feature>
<dbReference type="EMBL" id="JASPKZ010008396">
    <property type="protein sequence ID" value="KAJ9579475.1"/>
    <property type="molecule type" value="Genomic_DNA"/>
</dbReference>
<protein>
    <submittedName>
        <fullName evidence="1">Uncharacterized protein</fullName>
    </submittedName>
</protein>
<dbReference type="Proteomes" id="UP001233999">
    <property type="component" value="Unassembled WGS sequence"/>
</dbReference>
<gene>
    <name evidence="1" type="ORF">L9F63_024421</name>
</gene>
<organism evidence="1 2">
    <name type="scientific">Diploptera punctata</name>
    <name type="common">Pacific beetle cockroach</name>
    <dbReference type="NCBI Taxonomy" id="6984"/>
    <lineage>
        <taxon>Eukaryota</taxon>
        <taxon>Metazoa</taxon>
        <taxon>Ecdysozoa</taxon>
        <taxon>Arthropoda</taxon>
        <taxon>Hexapoda</taxon>
        <taxon>Insecta</taxon>
        <taxon>Pterygota</taxon>
        <taxon>Neoptera</taxon>
        <taxon>Polyneoptera</taxon>
        <taxon>Dictyoptera</taxon>
        <taxon>Blattodea</taxon>
        <taxon>Blaberoidea</taxon>
        <taxon>Blaberidae</taxon>
        <taxon>Diplopterinae</taxon>
        <taxon>Diploptera</taxon>
    </lineage>
</organism>
<proteinExistence type="predicted"/>
<name>A0AAD8E6U0_DIPPU</name>
<feature type="non-terminal residue" evidence="1">
    <location>
        <position position="1"/>
    </location>
</feature>
<sequence length="92" mass="10604">NVLRVCCRRANGTLISGTTEDYRAYLRCCHILSLHRILITEAFARFYWLKSDIGNQKMSRGDTSYFPVFTDRLLFSSLGLTLSTNNISEDYL</sequence>
<reference evidence="1" key="2">
    <citation type="submission" date="2023-05" db="EMBL/GenBank/DDBJ databases">
        <authorList>
            <person name="Fouks B."/>
        </authorList>
    </citation>
    <scope>NUCLEOTIDE SEQUENCE</scope>
    <source>
        <strain evidence="1">Stay&amp;Tobe</strain>
        <tissue evidence="1">Testes</tissue>
    </source>
</reference>
<comment type="caution">
    <text evidence="1">The sequence shown here is derived from an EMBL/GenBank/DDBJ whole genome shotgun (WGS) entry which is preliminary data.</text>
</comment>
<evidence type="ECO:0000313" key="2">
    <source>
        <dbReference type="Proteomes" id="UP001233999"/>
    </source>
</evidence>
<evidence type="ECO:0000313" key="1">
    <source>
        <dbReference type="EMBL" id="KAJ9579475.1"/>
    </source>
</evidence>
<reference evidence="1" key="1">
    <citation type="journal article" date="2023" name="IScience">
        <title>Live-bearing cockroach genome reveals convergent evolutionary mechanisms linked to viviparity in insects and beyond.</title>
        <authorList>
            <person name="Fouks B."/>
            <person name="Harrison M.C."/>
            <person name="Mikhailova A.A."/>
            <person name="Marchal E."/>
            <person name="English S."/>
            <person name="Carruthers M."/>
            <person name="Jennings E.C."/>
            <person name="Chiamaka E.L."/>
            <person name="Frigard R.A."/>
            <person name="Pippel M."/>
            <person name="Attardo G.M."/>
            <person name="Benoit J.B."/>
            <person name="Bornberg-Bauer E."/>
            <person name="Tobe S.S."/>
        </authorList>
    </citation>
    <scope>NUCLEOTIDE SEQUENCE</scope>
    <source>
        <strain evidence="1">Stay&amp;Tobe</strain>
    </source>
</reference>
<dbReference type="AlphaFoldDB" id="A0AAD8E6U0"/>
<keyword evidence="2" id="KW-1185">Reference proteome</keyword>